<keyword evidence="5 6" id="KW-0804">Transcription</keyword>
<dbReference type="InterPro" id="IPR013324">
    <property type="entry name" value="RNA_pol_sigma_r3/r4-like"/>
</dbReference>
<keyword evidence="4 6" id="KW-0238">DNA-binding</keyword>
<feature type="short sequence motif" description="Interaction with polymerase core subunit RpoC" evidence="6">
    <location>
        <begin position="45"/>
        <end position="48"/>
    </location>
</feature>
<dbReference type="SUPFAM" id="SSF88659">
    <property type="entry name" value="Sigma3 and sigma4 domains of RNA polymerase sigma factors"/>
    <property type="match status" value="2"/>
</dbReference>
<dbReference type="SUPFAM" id="SSF88946">
    <property type="entry name" value="Sigma2 domain of RNA polymerase sigma factors"/>
    <property type="match status" value="1"/>
</dbReference>
<reference evidence="8 9" key="1">
    <citation type="submission" date="2016-11" db="EMBL/GenBank/DDBJ databases">
        <title>Mixed transmission modes and dynamic genome evolution in an obligate animal-bacterial symbiosis.</title>
        <authorList>
            <person name="Russell S.L."/>
            <person name="Corbett-Detig R.B."/>
            <person name="Cavanaugh C.M."/>
        </authorList>
    </citation>
    <scope>NUCLEOTIDE SEQUENCE [LARGE SCALE GENOMIC DNA]</scope>
    <source>
        <strain evidence="8">Sveles-Q1</strain>
    </source>
</reference>
<evidence type="ECO:0000313" key="9">
    <source>
        <dbReference type="Proteomes" id="UP000191110"/>
    </source>
</evidence>
<dbReference type="PIRSF" id="PIRSF000770">
    <property type="entry name" value="RNA_pol_sigma-SigE/K"/>
    <property type="match status" value="1"/>
</dbReference>
<dbReference type="InterPro" id="IPR000943">
    <property type="entry name" value="RNA_pol_sigma70"/>
</dbReference>
<evidence type="ECO:0000259" key="7">
    <source>
        <dbReference type="PROSITE" id="PS00716"/>
    </source>
</evidence>
<dbReference type="GO" id="GO:0006352">
    <property type="term" value="P:DNA-templated transcription initiation"/>
    <property type="evidence" value="ECO:0007669"/>
    <property type="project" value="UniProtKB-UniRule"/>
</dbReference>
<keyword evidence="9" id="KW-1185">Reference proteome</keyword>
<comment type="caution">
    <text evidence="8">The sequence shown here is derived from an EMBL/GenBank/DDBJ whole genome shotgun (WGS) entry which is preliminary data.</text>
</comment>
<protein>
    <recommendedName>
        <fullName evidence="6">RNA polymerase sigma factor FliA</fullName>
    </recommendedName>
    <alternativeName>
        <fullName evidence="6">RNA polymerase sigma factor for flagellar operon</fullName>
    </alternativeName>
    <alternativeName>
        <fullName evidence="6">Sigma F</fullName>
    </alternativeName>
    <alternativeName>
        <fullName evidence="6">Sigma-28</fullName>
    </alternativeName>
</protein>
<feature type="domain" description="RNA polymerase sigma-70" evidence="7">
    <location>
        <begin position="207"/>
        <end position="233"/>
    </location>
</feature>
<dbReference type="NCBIfam" id="NF005413">
    <property type="entry name" value="PRK06986.1"/>
    <property type="match status" value="1"/>
</dbReference>
<dbReference type="InterPro" id="IPR013325">
    <property type="entry name" value="RNA_pol_sigma_r2"/>
</dbReference>
<dbReference type="Proteomes" id="UP000191110">
    <property type="component" value="Unassembled WGS sequence"/>
</dbReference>
<dbReference type="Gene3D" id="1.20.140.160">
    <property type="match status" value="1"/>
</dbReference>
<feature type="DNA-binding region" description="H-T-H motif" evidence="6">
    <location>
        <begin position="208"/>
        <end position="227"/>
    </location>
</feature>
<dbReference type="GO" id="GO:0003677">
    <property type="term" value="F:DNA binding"/>
    <property type="evidence" value="ECO:0007669"/>
    <property type="project" value="UniProtKB-UniRule"/>
</dbReference>
<dbReference type="Pfam" id="PF04539">
    <property type="entry name" value="Sigma70_r3"/>
    <property type="match status" value="1"/>
</dbReference>
<dbReference type="Pfam" id="PF04545">
    <property type="entry name" value="Sigma70_r4"/>
    <property type="match status" value="1"/>
</dbReference>
<evidence type="ECO:0000256" key="6">
    <source>
        <dbReference type="HAMAP-Rule" id="MF_00962"/>
    </source>
</evidence>
<comment type="similarity">
    <text evidence="6">Belongs to the sigma-70 factor family. FliA subfamily.</text>
</comment>
<dbReference type="PANTHER" id="PTHR30385:SF7">
    <property type="entry name" value="RNA POLYMERASE SIGMA FACTOR FLIA"/>
    <property type="match status" value="1"/>
</dbReference>
<dbReference type="NCBIfam" id="TIGR02937">
    <property type="entry name" value="sigma70-ECF"/>
    <property type="match status" value="1"/>
</dbReference>
<feature type="region of interest" description="Sigma-70 factor domain-3" evidence="6">
    <location>
        <begin position="98"/>
        <end position="168"/>
    </location>
</feature>
<evidence type="ECO:0000256" key="5">
    <source>
        <dbReference type="ARBA" id="ARBA00023163"/>
    </source>
</evidence>
<dbReference type="PANTHER" id="PTHR30385">
    <property type="entry name" value="SIGMA FACTOR F FLAGELLAR"/>
    <property type="match status" value="1"/>
</dbReference>
<proteinExistence type="inferred from homology"/>
<dbReference type="AlphaFoldDB" id="A0A1T2LAK6"/>
<dbReference type="InterPro" id="IPR007630">
    <property type="entry name" value="RNA_pol_sigma70_r4"/>
</dbReference>
<dbReference type="HAMAP" id="MF_00962">
    <property type="entry name" value="Sigma70_FliA"/>
    <property type="match status" value="1"/>
</dbReference>
<keyword evidence="2 6" id="KW-0805">Transcription regulation</keyword>
<keyword evidence="3 6" id="KW-0731">Sigma factor</keyword>
<feature type="region of interest" description="Sigma-70 factor domain-4" evidence="6">
    <location>
        <begin position="186"/>
        <end position="234"/>
    </location>
</feature>
<dbReference type="GO" id="GO:0005737">
    <property type="term" value="C:cytoplasm"/>
    <property type="evidence" value="ECO:0007669"/>
    <property type="project" value="UniProtKB-SubCell"/>
</dbReference>
<comment type="function">
    <text evidence="6">Sigma factors are initiation factors that promote the attachment of RNA polymerase to specific initiation sites and are then released. This sigma factor controls the expression of flagella-related genes.</text>
</comment>
<comment type="subcellular location">
    <subcellularLocation>
        <location evidence="6">Cytoplasm</location>
    </subcellularLocation>
</comment>
<accession>A0A1T2LAK6</accession>
<evidence type="ECO:0000256" key="3">
    <source>
        <dbReference type="ARBA" id="ARBA00023082"/>
    </source>
</evidence>
<dbReference type="EMBL" id="MPRL01000002">
    <property type="protein sequence ID" value="OOZ42139.1"/>
    <property type="molecule type" value="Genomic_DNA"/>
</dbReference>
<dbReference type="RefSeq" id="WP_078482167.1">
    <property type="nucleotide sequence ID" value="NZ_MPRL01000002.1"/>
</dbReference>
<dbReference type="NCBIfam" id="TIGR02479">
    <property type="entry name" value="FliA_WhiG"/>
    <property type="match status" value="1"/>
</dbReference>
<dbReference type="PRINTS" id="PR00046">
    <property type="entry name" value="SIGMA70FCT"/>
</dbReference>
<dbReference type="InterPro" id="IPR014284">
    <property type="entry name" value="RNA_pol_sigma-70_dom"/>
</dbReference>
<gene>
    <name evidence="6" type="primary">fliA</name>
    <name evidence="8" type="ORF">BOW53_00745</name>
</gene>
<dbReference type="CDD" id="cd06171">
    <property type="entry name" value="Sigma70_r4"/>
    <property type="match status" value="1"/>
</dbReference>
<dbReference type="PROSITE" id="PS00716">
    <property type="entry name" value="SIGMA70_2"/>
    <property type="match status" value="1"/>
</dbReference>
<dbReference type="InterPro" id="IPR028617">
    <property type="entry name" value="Sigma70_FliA"/>
</dbReference>
<dbReference type="Pfam" id="PF04542">
    <property type="entry name" value="Sigma70_r2"/>
    <property type="match status" value="1"/>
</dbReference>
<evidence type="ECO:0000256" key="1">
    <source>
        <dbReference type="ARBA" id="ARBA00022490"/>
    </source>
</evidence>
<organism evidence="8 9">
    <name type="scientific">Solemya pervernicosa gill symbiont</name>
    <dbReference type="NCBI Taxonomy" id="642797"/>
    <lineage>
        <taxon>Bacteria</taxon>
        <taxon>Pseudomonadati</taxon>
        <taxon>Pseudomonadota</taxon>
        <taxon>Gammaproteobacteria</taxon>
        <taxon>sulfur-oxidizing symbionts</taxon>
    </lineage>
</organism>
<dbReference type="GO" id="GO:0003899">
    <property type="term" value="F:DNA-directed RNA polymerase activity"/>
    <property type="evidence" value="ECO:0007669"/>
    <property type="project" value="InterPro"/>
</dbReference>
<dbReference type="Gene3D" id="1.10.1740.10">
    <property type="match status" value="1"/>
</dbReference>
<keyword evidence="1 6" id="KW-0963">Cytoplasm</keyword>
<evidence type="ECO:0000256" key="2">
    <source>
        <dbReference type="ARBA" id="ARBA00023015"/>
    </source>
</evidence>
<dbReference type="OrthoDB" id="9799825at2"/>
<sequence>MNALASYTETQKVGQDDLVLQHASLVKRLAYHMAGRMPPSVQVEDLMQAGMIGLLEASRNYDPTQGASFETYASIRVRGSMLDEIRKSDWTPRSVHRKARMVADAVHEVENREGRDAKDSEVAELLEISLDDYYQILKDSSSARIFSVEDVLETAEEQQGKGNLTTPAGPLEGLEREGFKRALADTISGLSERERLVLALYYDEELNLREIGEVLGVSESRVCQIHSQAMARLRARMTDWTADRD</sequence>
<dbReference type="InterPro" id="IPR012845">
    <property type="entry name" value="RNA_pol_sigma_FliA_WhiG"/>
</dbReference>
<evidence type="ECO:0000313" key="8">
    <source>
        <dbReference type="EMBL" id="OOZ42139.1"/>
    </source>
</evidence>
<name>A0A1T2LAK6_9GAMM</name>
<feature type="region of interest" description="Sigma-70 factor domain-2" evidence="6">
    <location>
        <begin position="18"/>
        <end position="90"/>
    </location>
</feature>
<dbReference type="GO" id="GO:0016987">
    <property type="term" value="F:sigma factor activity"/>
    <property type="evidence" value="ECO:0007669"/>
    <property type="project" value="UniProtKB-UniRule"/>
</dbReference>
<evidence type="ECO:0000256" key="4">
    <source>
        <dbReference type="ARBA" id="ARBA00023125"/>
    </source>
</evidence>
<dbReference type="InterPro" id="IPR007624">
    <property type="entry name" value="RNA_pol_sigma70_r3"/>
</dbReference>
<dbReference type="InterPro" id="IPR007627">
    <property type="entry name" value="RNA_pol_sigma70_r2"/>
</dbReference>